<dbReference type="InterPro" id="IPR029068">
    <property type="entry name" value="Glyas_Bleomycin-R_OHBP_Dase"/>
</dbReference>
<name>A0ABP5NRQ6_9ACTN</name>
<protein>
    <submittedName>
        <fullName evidence="2">ArsI/CadI family heavy metal resistance metalloenzyme</fullName>
    </submittedName>
</protein>
<evidence type="ECO:0000259" key="1">
    <source>
        <dbReference type="PROSITE" id="PS51819"/>
    </source>
</evidence>
<dbReference type="EMBL" id="BAAAOQ010000018">
    <property type="protein sequence ID" value="GAA2200718.1"/>
    <property type="molecule type" value="Genomic_DNA"/>
</dbReference>
<dbReference type="PROSITE" id="PS51819">
    <property type="entry name" value="VOC"/>
    <property type="match status" value="1"/>
</dbReference>
<dbReference type="InterPro" id="IPR049789">
    <property type="entry name" value="ArsI/CadI-like"/>
</dbReference>
<gene>
    <name evidence="2" type="ORF">GCM10009787_52740</name>
</gene>
<evidence type="ECO:0000313" key="3">
    <source>
        <dbReference type="Proteomes" id="UP001501391"/>
    </source>
</evidence>
<dbReference type="InterPro" id="IPR052393">
    <property type="entry name" value="Cadmium-induced_rsp"/>
</dbReference>
<dbReference type="NCBIfam" id="NF041414">
    <property type="entry name" value="ArsI_CadI_VOC"/>
    <property type="match status" value="1"/>
</dbReference>
<dbReference type="Proteomes" id="UP001501391">
    <property type="component" value="Unassembled WGS sequence"/>
</dbReference>
<sequence length="141" mass="15233">MSRVQLALRVPDLDASVAFYSKLFGAEPAKRRDGYANFAITEPPLKLVLIEGTAEETTRLDHLGVEVESTGSVHAATTRLSEAGLTTTEEADTTCCYALQDKVWVHGPGQEPWEVYVVKADADSLSKKQDSNCCTDPAATS</sequence>
<accession>A0ABP5NRQ6</accession>
<feature type="domain" description="VOC" evidence="1">
    <location>
        <begin position="2"/>
        <end position="118"/>
    </location>
</feature>
<dbReference type="InterPro" id="IPR037523">
    <property type="entry name" value="VOC_core"/>
</dbReference>
<proteinExistence type="predicted"/>
<dbReference type="RefSeq" id="WP_086697161.1">
    <property type="nucleotide sequence ID" value="NZ_BAAAOQ010000018.1"/>
</dbReference>
<keyword evidence="3" id="KW-1185">Reference proteome</keyword>
<comment type="caution">
    <text evidence="2">The sequence shown here is derived from an EMBL/GenBank/DDBJ whole genome shotgun (WGS) entry which is preliminary data.</text>
</comment>
<dbReference type="PANTHER" id="PTHR41294:SF1">
    <property type="entry name" value="CADMIUM-INDUCED PROTEIN CADI"/>
    <property type="match status" value="1"/>
</dbReference>
<evidence type="ECO:0000313" key="2">
    <source>
        <dbReference type="EMBL" id="GAA2200718.1"/>
    </source>
</evidence>
<dbReference type="Pfam" id="PF00903">
    <property type="entry name" value="Glyoxalase"/>
    <property type="match status" value="1"/>
</dbReference>
<reference evidence="3" key="1">
    <citation type="journal article" date="2019" name="Int. J. Syst. Evol. Microbiol.">
        <title>The Global Catalogue of Microorganisms (GCM) 10K type strain sequencing project: providing services to taxonomists for standard genome sequencing and annotation.</title>
        <authorList>
            <consortium name="The Broad Institute Genomics Platform"/>
            <consortium name="The Broad Institute Genome Sequencing Center for Infectious Disease"/>
            <person name="Wu L."/>
            <person name="Ma J."/>
        </authorList>
    </citation>
    <scope>NUCLEOTIDE SEQUENCE [LARGE SCALE GENOMIC DNA]</scope>
    <source>
        <strain evidence="3">JCM 14924</strain>
    </source>
</reference>
<dbReference type="SUPFAM" id="SSF54593">
    <property type="entry name" value="Glyoxalase/Bleomycin resistance protein/Dihydroxybiphenyl dioxygenase"/>
    <property type="match status" value="1"/>
</dbReference>
<organism evidence="2 3">
    <name type="scientific">Streptomyces bangladeshensis</name>
    <dbReference type="NCBI Taxonomy" id="295352"/>
    <lineage>
        <taxon>Bacteria</taxon>
        <taxon>Bacillati</taxon>
        <taxon>Actinomycetota</taxon>
        <taxon>Actinomycetes</taxon>
        <taxon>Kitasatosporales</taxon>
        <taxon>Streptomycetaceae</taxon>
        <taxon>Streptomyces</taxon>
    </lineage>
</organism>
<dbReference type="Gene3D" id="3.10.180.10">
    <property type="entry name" value="2,3-Dihydroxybiphenyl 1,2-Dioxygenase, domain 1"/>
    <property type="match status" value="1"/>
</dbReference>
<dbReference type="InterPro" id="IPR004360">
    <property type="entry name" value="Glyas_Fos-R_dOase_dom"/>
</dbReference>
<dbReference type="PANTHER" id="PTHR41294">
    <property type="entry name" value="CADMIUM-INDUCED PROTEIN CADI"/>
    <property type="match status" value="1"/>
</dbReference>